<comment type="caution">
    <text evidence="1">The sequence shown here is derived from an EMBL/GenBank/DDBJ whole genome shotgun (WGS) entry which is preliminary data.</text>
</comment>
<evidence type="ECO:0000313" key="2">
    <source>
        <dbReference type="Proteomes" id="UP001589609"/>
    </source>
</evidence>
<gene>
    <name evidence="1" type="ORF">ACFFMS_30380</name>
</gene>
<accession>A0ABV5WQM9</accession>
<protein>
    <submittedName>
        <fullName evidence="1">Uncharacterized protein</fullName>
    </submittedName>
</protein>
<organism evidence="1 2">
    <name type="scientific">Ectobacillus funiculus</name>
    <dbReference type="NCBI Taxonomy" id="137993"/>
    <lineage>
        <taxon>Bacteria</taxon>
        <taxon>Bacillati</taxon>
        <taxon>Bacillota</taxon>
        <taxon>Bacilli</taxon>
        <taxon>Bacillales</taxon>
        <taxon>Bacillaceae</taxon>
        <taxon>Ectobacillus</taxon>
    </lineage>
</organism>
<sequence length="99" mass="12080">MIDAKLINYIYKGLRADYNALYKRIEEDTIFTKKEFKKRFDELQEGLSAYRSLISEIEYEHPSIFREIMFRHSVVRYLQNEISCLEERGERRFDGRIDM</sequence>
<reference evidence="1 2" key="1">
    <citation type="submission" date="2024-09" db="EMBL/GenBank/DDBJ databases">
        <authorList>
            <person name="Sun Q."/>
            <person name="Mori K."/>
        </authorList>
    </citation>
    <scope>NUCLEOTIDE SEQUENCE [LARGE SCALE GENOMIC DNA]</scope>
    <source>
        <strain evidence="1 2">JCM 11201</strain>
    </source>
</reference>
<name>A0ABV5WQM9_9BACI</name>
<dbReference type="EMBL" id="JBHMAF010000198">
    <property type="protein sequence ID" value="MFB9762536.1"/>
    <property type="molecule type" value="Genomic_DNA"/>
</dbReference>
<dbReference type="RefSeq" id="WP_379952435.1">
    <property type="nucleotide sequence ID" value="NZ_JBHMAF010000198.1"/>
</dbReference>
<keyword evidence="2" id="KW-1185">Reference proteome</keyword>
<dbReference type="Proteomes" id="UP001589609">
    <property type="component" value="Unassembled WGS sequence"/>
</dbReference>
<proteinExistence type="predicted"/>
<evidence type="ECO:0000313" key="1">
    <source>
        <dbReference type="EMBL" id="MFB9762536.1"/>
    </source>
</evidence>